<reference evidence="3 4" key="1">
    <citation type="journal article" date="2017" name="PLoS Biol.">
        <title>The sea cucumber genome provides insights into morphological evolution and visceral regeneration.</title>
        <authorList>
            <person name="Zhang X."/>
            <person name="Sun L."/>
            <person name="Yuan J."/>
            <person name="Sun Y."/>
            <person name="Gao Y."/>
            <person name="Zhang L."/>
            <person name="Li S."/>
            <person name="Dai H."/>
            <person name="Hamel J.F."/>
            <person name="Liu C."/>
            <person name="Yu Y."/>
            <person name="Liu S."/>
            <person name="Lin W."/>
            <person name="Guo K."/>
            <person name="Jin S."/>
            <person name="Xu P."/>
            <person name="Storey K.B."/>
            <person name="Huan P."/>
            <person name="Zhang T."/>
            <person name="Zhou Y."/>
            <person name="Zhang J."/>
            <person name="Lin C."/>
            <person name="Li X."/>
            <person name="Xing L."/>
            <person name="Huo D."/>
            <person name="Sun M."/>
            <person name="Wang L."/>
            <person name="Mercier A."/>
            <person name="Li F."/>
            <person name="Yang H."/>
            <person name="Xiang J."/>
        </authorList>
    </citation>
    <scope>NUCLEOTIDE SEQUENCE [LARGE SCALE GENOMIC DNA]</scope>
    <source>
        <strain evidence="3">Shaxun</strain>
        <tissue evidence="3">Muscle</tissue>
    </source>
</reference>
<dbReference type="GO" id="GO:0000290">
    <property type="term" value="P:deadenylation-dependent decapping of nuclear-transcribed mRNA"/>
    <property type="evidence" value="ECO:0007669"/>
    <property type="project" value="TreeGrafter"/>
</dbReference>
<organism evidence="3 4">
    <name type="scientific">Stichopus japonicus</name>
    <name type="common">Sea cucumber</name>
    <dbReference type="NCBI Taxonomy" id="307972"/>
    <lineage>
        <taxon>Eukaryota</taxon>
        <taxon>Metazoa</taxon>
        <taxon>Echinodermata</taxon>
        <taxon>Eleutherozoa</taxon>
        <taxon>Echinozoa</taxon>
        <taxon>Holothuroidea</taxon>
        <taxon>Aspidochirotacea</taxon>
        <taxon>Aspidochirotida</taxon>
        <taxon>Stichopodidae</taxon>
        <taxon>Apostichopus</taxon>
    </lineage>
</organism>
<comment type="caution">
    <text evidence="3">The sequence shown here is derived from an EMBL/GenBank/DDBJ whole genome shotgun (WGS) entry which is preliminary data.</text>
</comment>
<keyword evidence="2" id="KW-0687">Ribonucleoprotein</keyword>
<dbReference type="PANTHER" id="PTHR15588">
    <property type="entry name" value="LSM1"/>
    <property type="match status" value="1"/>
</dbReference>
<evidence type="ECO:0000313" key="3">
    <source>
        <dbReference type="EMBL" id="PIK59616.1"/>
    </source>
</evidence>
<evidence type="ECO:0000256" key="2">
    <source>
        <dbReference type="ARBA" id="ARBA00023274"/>
    </source>
</evidence>
<dbReference type="GO" id="GO:1990726">
    <property type="term" value="C:Lsm1-7-Pat1 complex"/>
    <property type="evidence" value="ECO:0007669"/>
    <property type="project" value="TreeGrafter"/>
</dbReference>
<dbReference type="PANTHER" id="PTHR15588:SF8">
    <property type="entry name" value="U6 SNRNA-ASSOCIATED SM-LIKE PROTEIN LSM1"/>
    <property type="match status" value="1"/>
</dbReference>
<dbReference type="AlphaFoldDB" id="A0A2G8LH91"/>
<accession>A0A2G8LH91</accession>
<proteinExistence type="predicted"/>
<evidence type="ECO:0000256" key="1">
    <source>
        <dbReference type="ARBA" id="ARBA00022884"/>
    </source>
</evidence>
<keyword evidence="1" id="KW-0694">RNA-binding</keyword>
<name>A0A2G8LH91_STIJA</name>
<dbReference type="STRING" id="307972.A0A2G8LH91"/>
<dbReference type="InterPro" id="IPR044642">
    <property type="entry name" value="PTHR15588"/>
</dbReference>
<dbReference type="OrthoDB" id="422364at2759"/>
<dbReference type="Gene3D" id="2.30.30.100">
    <property type="match status" value="1"/>
</dbReference>
<dbReference type="GO" id="GO:0000932">
    <property type="term" value="C:P-body"/>
    <property type="evidence" value="ECO:0007669"/>
    <property type="project" value="TreeGrafter"/>
</dbReference>
<evidence type="ECO:0000313" key="4">
    <source>
        <dbReference type="Proteomes" id="UP000230750"/>
    </source>
</evidence>
<dbReference type="GO" id="GO:1990904">
    <property type="term" value="C:ribonucleoprotein complex"/>
    <property type="evidence" value="ECO:0007669"/>
    <property type="project" value="UniProtKB-KW"/>
</dbReference>
<gene>
    <name evidence="3" type="ORF">BSL78_03471</name>
</gene>
<dbReference type="EMBL" id="MRZV01000078">
    <property type="protein sequence ID" value="PIK59616.1"/>
    <property type="molecule type" value="Genomic_DNA"/>
</dbReference>
<keyword evidence="4" id="KW-1185">Reference proteome</keyword>
<dbReference type="Proteomes" id="UP000230750">
    <property type="component" value="Unassembled WGS sequence"/>
</dbReference>
<sequence length="146" mass="16511">MCSYEHITETIPGWSALSFNTDEESGPGKDTGRPQRWTHTNWFSQICGPICSASSGTEVDSDSQKYLFVLTANLVLHRTIERIYVGKQYGDIPRGIFVVRGENVELLGEIDLKNEGNLPLEEVSVENILQAQRLEQQKKQDEQKKV</sequence>
<dbReference type="GO" id="GO:0003729">
    <property type="term" value="F:mRNA binding"/>
    <property type="evidence" value="ECO:0007669"/>
    <property type="project" value="TreeGrafter"/>
</dbReference>
<protein>
    <submittedName>
        <fullName evidence="3">Putative U6 snRNA-associated Sm-like protein LSm1-like</fullName>
    </submittedName>
</protein>